<dbReference type="InterPro" id="IPR000719">
    <property type="entry name" value="Prot_kinase_dom"/>
</dbReference>
<dbReference type="SUPFAM" id="SSF56112">
    <property type="entry name" value="Protein kinase-like (PK-like)"/>
    <property type="match status" value="1"/>
</dbReference>
<evidence type="ECO:0000313" key="1">
    <source>
        <dbReference type="Proteomes" id="UP000235220"/>
    </source>
</evidence>
<dbReference type="InterPro" id="IPR008271">
    <property type="entry name" value="Ser/Thr_kinase_AS"/>
</dbReference>
<evidence type="ECO:0000313" key="2">
    <source>
        <dbReference type="RefSeq" id="XP_018839127.1"/>
    </source>
</evidence>
<sequence length="373" mass="42559">MKYFHYKGSQRRRCDLIDKLKDDMGYVHEASNYMRPFTDVEINEALFQMQPLKAHGSDDLSSLFFQRYWHSVGDLVVTNVLQQAEAQNLVKGIKVSNNAPRNILSIYGAVSGQQLNRKKTKPLFNRNMDEVVFAKNLKALLLDFGGDKEAKKGKYTGTLADSIEKSDGCRLPETDIKCYTWSILEGLSHIHDYGFVHCDLKPENVLLVPAISPGSNFVTKIGDFGLAKRSAQKNKRMMDLNVYLRGTPLYMAPEAVNENVQEPPYDIWALGCLVCEMLIGKSPWDREEELNAYELLQLIGDEREVPKMPSGVSDEAKSFLKSSLVRKPTYRFTAEMLVDHPFLTRVGDQLEDEYLKNEEHEVACISKRFLERD</sequence>
<dbReference type="RefSeq" id="XP_018839127.1">
    <property type="nucleotide sequence ID" value="XM_018983582.1"/>
</dbReference>
<proteinExistence type="predicted"/>
<dbReference type="GeneID" id="109004873"/>
<accession>A0A2I4G5F0</accession>
<dbReference type="InterPro" id="IPR052751">
    <property type="entry name" value="Plant_MAPKKK"/>
</dbReference>
<dbReference type="SMART" id="SM00220">
    <property type="entry name" value="S_TKc"/>
    <property type="match status" value="1"/>
</dbReference>
<organism evidence="1 2">
    <name type="scientific">Juglans regia</name>
    <name type="common">English walnut</name>
    <dbReference type="NCBI Taxonomy" id="51240"/>
    <lineage>
        <taxon>Eukaryota</taxon>
        <taxon>Viridiplantae</taxon>
        <taxon>Streptophyta</taxon>
        <taxon>Embryophyta</taxon>
        <taxon>Tracheophyta</taxon>
        <taxon>Spermatophyta</taxon>
        <taxon>Magnoliopsida</taxon>
        <taxon>eudicotyledons</taxon>
        <taxon>Gunneridae</taxon>
        <taxon>Pentapetalae</taxon>
        <taxon>rosids</taxon>
        <taxon>fabids</taxon>
        <taxon>Fagales</taxon>
        <taxon>Juglandaceae</taxon>
        <taxon>Juglans</taxon>
    </lineage>
</organism>
<dbReference type="PROSITE" id="PS00108">
    <property type="entry name" value="PROTEIN_KINASE_ST"/>
    <property type="match status" value="1"/>
</dbReference>
<dbReference type="KEGG" id="jre:109004873"/>
<keyword evidence="1" id="KW-1185">Reference proteome</keyword>
<dbReference type="GO" id="GO:0007165">
    <property type="term" value="P:signal transduction"/>
    <property type="evidence" value="ECO:0000318"/>
    <property type="project" value="GO_Central"/>
</dbReference>
<dbReference type="GO" id="GO:0004672">
    <property type="term" value="F:protein kinase activity"/>
    <property type="evidence" value="ECO:0000318"/>
    <property type="project" value="GO_Central"/>
</dbReference>
<protein>
    <submittedName>
        <fullName evidence="2">Calcium/calmodulin-dependent protein kinase cmkB-like</fullName>
    </submittedName>
</protein>
<reference evidence="2" key="1">
    <citation type="submission" date="2025-08" db="UniProtKB">
        <authorList>
            <consortium name="RefSeq"/>
        </authorList>
    </citation>
    <scope>IDENTIFICATION</scope>
    <source>
        <tissue evidence="2">Leaves</tissue>
    </source>
</reference>
<dbReference type="PANTHER" id="PTHR48011">
    <property type="entry name" value="CCR4-NOT TRANSCRIPTIONAL COMPLEX SUBUNIT CAF120-RELATED"/>
    <property type="match status" value="1"/>
</dbReference>
<dbReference type="PANTHER" id="PTHR48011:SF56">
    <property type="entry name" value="PROTEIN KINASE DOMAIN-CONTAINING PROTEIN"/>
    <property type="match status" value="1"/>
</dbReference>
<dbReference type="GO" id="GO:0005524">
    <property type="term" value="F:ATP binding"/>
    <property type="evidence" value="ECO:0007669"/>
    <property type="project" value="InterPro"/>
</dbReference>
<name>A0A2I4G5F0_JUGRE</name>
<dbReference type="Pfam" id="PF00069">
    <property type="entry name" value="Pkinase"/>
    <property type="match status" value="1"/>
</dbReference>
<gene>
    <name evidence="2" type="primary">LOC109004873</name>
</gene>
<dbReference type="InterPro" id="IPR011009">
    <property type="entry name" value="Kinase-like_dom_sf"/>
</dbReference>
<dbReference type="Gene3D" id="1.10.510.10">
    <property type="entry name" value="Transferase(Phosphotransferase) domain 1"/>
    <property type="match status" value="1"/>
</dbReference>
<dbReference type="AlphaFoldDB" id="A0A2I4G5F0"/>
<dbReference type="OrthoDB" id="25592at2759"/>
<dbReference type="Proteomes" id="UP000235220">
    <property type="component" value="Chromosome 7"/>
</dbReference>
<dbReference type="Gramene" id="Jr07_06060_p1">
    <property type="protein sequence ID" value="cds.Jr07_06060_p1"/>
    <property type="gene ID" value="Jr07_06060"/>
</dbReference>
<dbReference type="PROSITE" id="PS50011">
    <property type="entry name" value="PROTEIN_KINASE_DOM"/>
    <property type="match status" value="1"/>
</dbReference>